<keyword evidence="4 12" id="KW-0963">Cytoplasm</keyword>
<reference evidence="16" key="1">
    <citation type="journal article" date="2020" name="mSystems">
        <title>Genome- and Community-Level Interaction Insights into Carbon Utilization and Element Cycling Functions of Hydrothermarchaeota in Hydrothermal Sediment.</title>
        <authorList>
            <person name="Zhou Z."/>
            <person name="Liu Y."/>
            <person name="Xu W."/>
            <person name="Pan J."/>
            <person name="Luo Z.H."/>
            <person name="Li M."/>
        </authorList>
    </citation>
    <scope>NUCLEOTIDE SEQUENCE [LARGE SCALE GENOMIC DNA]</scope>
    <source>
        <strain evidence="16">SpSt-143</strain>
    </source>
</reference>
<feature type="binding site" evidence="12">
    <location>
        <position position="284"/>
    </location>
    <ligand>
        <name>substrate</name>
    </ligand>
</feature>
<organism evidence="16">
    <name type="scientific">Rhodothermus marinus</name>
    <name type="common">Rhodothermus obamensis</name>
    <dbReference type="NCBI Taxonomy" id="29549"/>
    <lineage>
        <taxon>Bacteria</taxon>
        <taxon>Pseudomonadati</taxon>
        <taxon>Rhodothermota</taxon>
        <taxon>Rhodothermia</taxon>
        <taxon>Rhodothermales</taxon>
        <taxon>Rhodothermaceae</taxon>
        <taxon>Rhodothermus</taxon>
    </lineage>
</organism>
<dbReference type="InterPro" id="IPR028343">
    <property type="entry name" value="FBPtase"/>
</dbReference>
<evidence type="ECO:0000256" key="10">
    <source>
        <dbReference type="ARBA" id="ARBA00072069"/>
    </source>
</evidence>
<keyword evidence="6 12" id="KW-0378">Hydrolase</keyword>
<evidence type="ECO:0000256" key="1">
    <source>
        <dbReference type="ARBA" id="ARBA00001273"/>
    </source>
</evidence>
<dbReference type="PIRSF" id="PIRSF500210">
    <property type="entry name" value="FBPtase"/>
    <property type="match status" value="1"/>
</dbReference>
<dbReference type="PANTHER" id="PTHR11556">
    <property type="entry name" value="FRUCTOSE-1,6-BISPHOSPHATASE-RELATED"/>
    <property type="match status" value="1"/>
</dbReference>
<evidence type="ECO:0000256" key="4">
    <source>
        <dbReference type="ARBA" id="ARBA00022490"/>
    </source>
</evidence>
<accession>A0A7V2B102</accession>
<feature type="binding site" evidence="12">
    <location>
        <position position="129"/>
    </location>
    <ligand>
        <name>Mg(2+)</name>
        <dbReference type="ChEBI" id="CHEBI:18420"/>
        <label>2</label>
    </ligand>
</feature>
<proteinExistence type="inferred from homology"/>
<dbReference type="FunFam" id="3.30.540.10:FF:000002">
    <property type="entry name" value="Fructose-1,6-bisphosphatase class 1"/>
    <property type="match status" value="1"/>
</dbReference>
<evidence type="ECO:0000256" key="8">
    <source>
        <dbReference type="ARBA" id="ARBA00023277"/>
    </source>
</evidence>
<dbReference type="GO" id="GO:0042132">
    <property type="term" value="F:fructose 1,6-bisphosphate 1-phosphatase activity"/>
    <property type="evidence" value="ECO:0007669"/>
    <property type="project" value="UniProtKB-UniRule"/>
</dbReference>
<dbReference type="Gene3D" id="3.40.190.80">
    <property type="match status" value="1"/>
</dbReference>
<dbReference type="Pfam" id="PF00316">
    <property type="entry name" value="FBPase"/>
    <property type="match status" value="1"/>
</dbReference>
<feature type="binding site" evidence="12">
    <location>
        <position position="221"/>
    </location>
    <ligand>
        <name>substrate</name>
    </ligand>
</feature>
<feature type="binding site" evidence="12">
    <location>
        <position position="103"/>
    </location>
    <ligand>
        <name>Mg(2+)</name>
        <dbReference type="ChEBI" id="CHEBI:18420"/>
        <label>1</label>
    </ligand>
</feature>
<name>A0A7V2B102_RHOMR</name>
<feature type="binding site" evidence="12">
    <location>
        <begin position="129"/>
        <end position="132"/>
    </location>
    <ligand>
        <name>substrate</name>
    </ligand>
</feature>
<dbReference type="GO" id="GO:0030388">
    <property type="term" value="P:fructose 1,6-bisphosphate metabolic process"/>
    <property type="evidence" value="ECO:0007669"/>
    <property type="project" value="TreeGrafter"/>
</dbReference>
<dbReference type="FunFam" id="3.40.190.80:FF:000001">
    <property type="entry name" value="Fructose-1,6-bisphosphatase class 1"/>
    <property type="match status" value="1"/>
</dbReference>
<evidence type="ECO:0000256" key="7">
    <source>
        <dbReference type="ARBA" id="ARBA00022842"/>
    </source>
</evidence>
<feature type="domain" description="Fructose-1-6-bisphosphatase class 1 C-terminal" evidence="15">
    <location>
        <begin position="211"/>
        <end position="341"/>
    </location>
</feature>
<dbReference type="PRINTS" id="PR00115">
    <property type="entry name" value="F16BPHPHTASE"/>
</dbReference>
<protein>
    <recommendedName>
        <fullName evidence="10 12">Fructose-1,6-bisphosphatase class 1</fullName>
        <shortName evidence="12">FBPase class 1</shortName>
        <ecNumber evidence="3 12">3.1.3.11</ecNumber>
    </recommendedName>
    <alternativeName>
        <fullName evidence="11 12">D-fructose-1,6-bisphosphate 1-phosphohydrolase class 1</fullName>
    </alternativeName>
</protein>
<dbReference type="GO" id="GO:0006094">
    <property type="term" value="P:gluconeogenesis"/>
    <property type="evidence" value="ECO:0007669"/>
    <property type="project" value="UniProtKB-UniRule"/>
</dbReference>
<evidence type="ECO:0000259" key="15">
    <source>
        <dbReference type="Pfam" id="PF18913"/>
    </source>
</evidence>
<comment type="subunit">
    <text evidence="12">Homotetramer.</text>
</comment>
<gene>
    <name evidence="12" type="primary">fbp</name>
    <name evidence="16" type="ORF">ENO59_07355</name>
</gene>
<feature type="binding site" evidence="12">
    <location>
        <position position="126"/>
    </location>
    <ligand>
        <name>Mg(2+)</name>
        <dbReference type="ChEBI" id="CHEBI:18420"/>
        <label>2</label>
    </ligand>
</feature>
<dbReference type="GO" id="GO:0006002">
    <property type="term" value="P:fructose 6-phosphate metabolic process"/>
    <property type="evidence" value="ECO:0007669"/>
    <property type="project" value="TreeGrafter"/>
</dbReference>
<dbReference type="InterPro" id="IPR000146">
    <property type="entry name" value="FBPase_class-1"/>
</dbReference>
<comment type="caution">
    <text evidence="12">Lacks conserved residue(s) required for the propagation of feature annotation.</text>
</comment>
<evidence type="ECO:0000256" key="13">
    <source>
        <dbReference type="RuleBase" id="RU000508"/>
    </source>
</evidence>
<evidence type="ECO:0000256" key="9">
    <source>
        <dbReference type="ARBA" id="ARBA00024331"/>
    </source>
</evidence>
<evidence type="ECO:0000256" key="2">
    <source>
        <dbReference type="ARBA" id="ARBA00010941"/>
    </source>
</evidence>
<dbReference type="Pfam" id="PF18913">
    <property type="entry name" value="FBPase_C"/>
    <property type="match status" value="1"/>
</dbReference>
<evidence type="ECO:0000256" key="12">
    <source>
        <dbReference type="HAMAP-Rule" id="MF_01855"/>
    </source>
</evidence>
<feature type="binding site" evidence="12">
    <location>
        <position position="128"/>
    </location>
    <ligand>
        <name>Mg(2+)</name>
        <dbReference type="ChEBI" id="CHEBI:18420"/>
        <label>1</label>
    </ligand>
</feature>
<dbReference type="GO" id="GO:0000287">
    <property type="term" value="F:magnesium ion binding"/>
    <property type="evidence" value="ECO:0007669"/>
    <property type="project" value="UniProtKB-UniRule"/>
</dbReference>
<dbReference type="InterPro" id="IPR044015">
    <property type="entry name" value="FBPase_C_dom"/>
</dbReference>
<keyword evidence="7 12" id="KW-0460">Magnesium</keyword>
<evidence type="ECO:0000256" key="5">
    <source>
        <dbReference type="ARBA" id="ARBA00022723"/>
    </source>
</evidence>
<feature type="binding site" evidence="12">
    <location>
        <position position="254"/>
    </location>
    <ligand>
        <name>substrate</name>
    </ligand>
</feature>
<dbReference type="EC" id="3.1.3.11" evidence="3 12"/>
<feature type="domain" description="Fructose-1-6-bisphosphatase class I N-terminal" evidence="14">
    <location>
        <begin position="16"/>
        <end position="207"/>
    </location>
</feature>
<evidence type="ECO:0000256" key="3">
    <source>
        <dbReference type="ARBA" id="ARBA00013093"/>
    </source>
</evidence>
<dbReference type="PANTHER" id="PTHR11556:SF35">
    <property type="entry name" value="SEDOHEPTULOSE-1,7-BISPHOSPHATASE, CHLOROPLASTIC"/>
    <property type="match status" value="1"/>
</dbReference>
<dbReference type="CDD" id="cd00354">
    <property type="entry name" value="FBPase"/>
    <property type="match status" value="1"/>
</dbReference>
<comment type="similarity">
    <text evidence="2 12 13">Belongs to the FBPase class 1 family.</text>
</comment>
<keyword evidence="8 12" id="KW-0119">Carbohydrate metabolism</keyword>
<dbReference type="SUPFAM" id="SSF56655">
    <property type="entry name" value="Carbohydrate phosphatase"/>
    <property type="match status" value="1"/>
</dbReference>
<sequence>MDTLHTRSRRAVDAFMTLEQFIIDQQGRFPHSSGAFSRLLRDISVAAKIVNRDIRRAGLVDIFGTTGQVNVHGEVQQKLDAMAHEEFVRALRRGGECCLIGSEEHAEAIPLRPNGEGDGRYIVLLDPLDGSSNVDVNVSVGTIFSIYRLPDDCDTPTLEAALQPGTQQVAAGYVVYGSSTMLVYTTGDGVNGFTLDPSIGEFILSHPNICIPKTGTIYSINEGNFNSFEEGLRRFIRWAQEEDPETGRPFLTRYIGSFVSDFHRNLLKGGIYMYPATKKNPEGKLRLMYEANPMAFIVEQAGGRASDGHRRILEIVPQKLHQRTPLFIGSEALVSMVEAFLQGRR</sequence>
<dbReference type="AlphaFoldDB" id="A0A7V2B102"/>
<comment type="pathway">
    <text evidence="9">Carbohydrate biosynthesis.</text>
</comment>
<evidence type="ECO:0000256" key="11">
    <source>
        <dbReference type="ARBA" id="ARBA00081210"/>
    </source>
</evidence>
<feature type="binding site" evidence="12">
    <location>
        <position position="126"/>
    </location>
    <ligand>
        <name>Mg(2+)</name>
        <dbReference type="ChEBI" id="CHEBI:18420"/>
        <label>1</label>
    </ligand>
</feature>
<dbReference type="InterPro" id="IPR033391">
    <property type="entry name" value="FBPase_N"/>
</dbReference>
<evidence type="ECO:0000256" key="6">
    <source>
        <dbReference type="ARBA" id="ARBA00022801"/>
    </source>
</evidence>
<evidence type="ECO:0000313" key="16">
    <source>
        <dbReference type="EMBL" id="HER96318.1"/>
    </source>
</evidence>
<dbReference type="Gene3D" id="3.30.540.10">
    <property type="entry name" value="Fructose-1,6-Bisphosphatase, subunit A, domain 1"/>
    <property type="match status" value="1"/>
</dbReference>
<comment type="cofactor">
    <cofactor evidence="12">
        <name>Mg(2+)</name>
        <dbReference type="ChEBI" id="CHEBI:18420"/>
    </cofactor>
    <text evidence="12">Binds 2 magnesium ions per subunit.</text>
</comment>
<dbReference type="HAMAP" id="MF_01855">
    <property type="entry name" value="FBPase_class1"/>
    <property type="match status" value="1"/>
</dbReference>
<dbReference type="EMBL" id="DSGB01000005">
    <property type="protein sequence ID" value="HER96318.1"/>
    <property type="molecule type" value="Genomic_DNA"/>
</dbReference>
<evidence type="ECO:0000259" key="14">
    <source>
        <dbReference type="Pfam" id="PF00316"/>
    </source>
</evidence>
<comment type="catalytic activity">
    <reaction evidence="1 12">
        <text>beta-D-fructose 1,6-bisphosphate + H2O = beta-D-fructose 6-phosphate + phosphate</text>
        <dbReference type="Rhea" id="RHEA:11064"/>
        <dbReference type="ChEBI" id="CHEBI:15377"/>
        <dbReference type="ChEBI" id="CHEBI:32966"/>
        <dbReference type="ChEBI" id="CHEBI:43474"/>
        <dbReference type="ChEBI" id="CHEBI:57634"/>
        <dbReference type="EC" id="3.1.3.11"/>
    </reaction>
</comment>
<comment type="caution">
    <text evidence="16">The sequence shown here is derived from an EMBL/GenBank/DDBJ whole genome shotgun (WGS) entry which is preliminary data.</text>
</comment>
<comment type="subcellular location">
    <subcellularLocation>
        <location evidence="12">Cytoplasm</location>
    </subcellularLocation>
</comment>
<keyword evidence="5 12" id="KW-0479">Metal-binding</keyword>
<dbReference type="GO" id="GO:0005829">
    <property type="term" value="C:cytosol"/>
    <property type="evidence" value="ECO:0007669"/>
    <property type="project" value="TreeGrafter"/>
</dbReference>
<feature type="binding site" evidence="12">
    <location>
        <position position="290"/>
    </location>
    <ligand>
        <name>Mg(2+)</name>
        <dbReference type="ChEBI" id="CHEBI:18420"/>
        <label>2</label>
    </ligand>
</feature>
<dbReference type="GO" id="GO:0005986">
    <property type="term" value="P:sucrose biosynthetic process"/>
    <property type="evidence" value="ECO:0007669"/>
    <property type="project" value="TreeGrafter"/>
</dbReference>
<dbReference type="GO" id="GO:0006000">
    <property type="term" value="P:fructose metabolic process"/>
    <property type="evidence" value="ECO:0007669"/>
    <property type="project" value="TreeGrafter"/>
</dbReference>
<dbReference type="NCBIfam" id="NF006778">
    <property type="entry name" value="PRK09293.1-1"/>
    <property type="match status" value="1"/>
</dbReference>
<dbReference type="PIRSF" id="PIRSF000904">
    <property type="entry name" value="FBPtase_SBPase"/>
    <property type="match status" value="1"/>
</dbReference>